<dbReference type="InterPro" id="IPR007055">
    <property type="entry name" value="BON_dom"/>
</dbReference>
<dbReference type="Gene3D" id="3.30.1340.30">
    <property type="match status" value="1"/>
</dbReference>
<keyword evidence="10" id="KW-1185">Reference proteome</keyword>
<dbReference type="Gene3D" id="2.30.30.60">
    <property type="match status" value="1"/>
</dbReference>
<keyword evidence="7" id="KW-0997">Cell inner membrane</keyword>
<evidence type="ECO:0000256" key="3">
    <source>
        <dbReference type="ARBA" id="ARBA00022475"/>
    </source>
</evidence>
<evidence type="ECO:0000256" key="5">
    <source>
        <dbReference type="ARBA" id="ARBA00022989"/>
    </source>
</evidence>
<feature type="transmembrane region" description="Helical" evidence="7">
    <location>
        <begin position="218"/>
        <end position="237"/>
    </location>
</feature>
<dbReference type="SUPFAM" id="SSF82689">
    <property type="entry name" value="Mechanosensitive channel protein MscS (YggB), C-terminal domain"/>
    <property type="match status" value="1"/>
</dbReference>
<dbReference type="InterPro" id="IPR049278">
    <property type="entry name" value="MS_channel_C"/>
</dbReference>
<comment type="caution">
    <text evidence="7">Lacks conserved residue(s) required for the propagation of feature annotation.</text>
</comment>
<evidence type="ECO:0000256" key="2">
    <source>
        <dbReference type="ARBA" id="ARBA00008017"/>
    </source>
</evidence>
<keyword evidence="3" id="KW-1003">Cell membrane</keyword>
<dbReference type="Pfam" id="PF00924">
    <property type="entry name" value="MS_channel_2nd"/>
    <property type="match status" value="1"/>
</dbReference>
<keyword evidence="6 7" id="KW-0472">Membrane</keyword>
<dbReference type="PANTHER" id="PTHR30221:SF1">
    <property type="entry name" value="SMALL-CONDUCTANCE MECHANOSENSITIVE CHANNEL"/>
    <property type="match status" value="1"/>
</dbReference>
<name>A0ABQ1K5I8_9RHOB</name>
<comment type="function">
    <text evidence="7">Mechanosensitive channel that participates in the regulation of osmotic pressure changes within the cell, opening in response to stretch forces in the membrane lipid bilayer, without the need for other proteins. Contributes to normal resistance to hypoosmotic shock. Forms an ion channel of 1.0 nanosiemens conductance with a slight preference for anions.</text>
</comment>
<dbReference type="Gene3D" id="3.30.70.100">
    <property type="match status" value="1"/>
</dbReference>
<keyword evidence="7" id="KW-0813">Transport</keyword>
<dbReference type="SUPFAM" id="SSF50182">
    <property type="entry name" value="Sm-like ribonucleoproteins"/>
    <property type="match status" value="1"/>
</dbReference>
<evidence type="ECO:0000313" key="9">
    <source>
        <dbReference type="EMBL" id="GGB87419.1"/>
    </source>
</evidence>
<accession>A0ABQ1K5I8</accession>
<feature type="transmembrane region" description="Helical" evidence="7">
    <location>
        <begin position="191"/>
        <end position="212"/>
    </location>
</feature>
<dbReference type="Pfam" id="PF04972">
    <property type="entry name" value="BON"/>
    <property type="match status" value="1"/>
</dbReference>
<proteinExistence type="inferred from homology"/>
<evidence type="ECO:0000256" key="4">
    <source>
        <dbReference type="ARBA" id="ARBA00022692"/>
    </source>
</evidence>
<gene>
    <name evidence="9" type="ORF">GCM10011363_00060</name>
</gene>
<dbReference type="InterPro" id="IPR045275">
    <property type="entry name" value="MscS_archaea/bacteria_type"/>
</dbReference>
<feature type="transmembrane region" description="Helical" evidence="7">
    <location>
        <begin position="148"/>
        <end position="170"/>
    </location>
</feature>
<evidence type="ECO:0000256" key="7">
    <source>
        <dbReference type="RuleBase" id="RU369025"/>
    </source>
</evidence>
<feature type="domain" description="BON" evidence="8">
    <location>
        <begin position="59"/>
        <end position="125"/>
    </location>
</feature>
<comment type="caution">
    <text evidence="9">The sequence shown here is derived from an EMBL/GenBank/DDBJ whole genome shotgun (WGS) entry which is preliminary data.</text>
</comment>
<dbReference type="Gene3D" id="1.10.287.1260">
    <property type="match status" value="1"/>
</dbReference>
<dbReference type="InterPro" id="IPR010920">
    <property type="entry name" value="LSM_dom_sf"/>
</dbReference>
<dbReference type="PANTHER" id="PTHR30221">
    <property type="entry name" value="SMALL-CONDUCTANCE MECHANOSENSITIVE CHANNEL"/>
    <property type="match status" value="1"/>
</dbReference>
<reference evidence="10" key="1">
    <citation type="journal article" date="2019" name="Int. J. Syst. Evol. Microbiol.">
        <title>The Global Catalogue of Microorganisms (GCM) 10K type strain sequencing project: providing services to taxonomists for standard genome sequencing and annotation.</title>
        <authorList>
            <consortium name="The Broad Institute Genomics Platform"/>
            <consortium name="The Broad Institute Genome Sequencing Center for Infectious Disease"/>
            <person name="Wu L."/>
            <person name="Ma J."/>
        </authorList>
    </citation>
    <scope>NUCLEOTIDE SEQUENCE [LARGE SCALE GENOMIC DNA]</scope>
    <source>
        <strain evidence="10">CGMCC 1.12478</strain>
    </source>
</reference>
<comment type="subunit">
    <text evidence="7">Homoheptamer.</text>
</comment>
<evidence type="ECO:0000259" key="8">
    <source>
        <dbReference type="PROSITE" id="PS50914"/>
    </source>
</evidence>
<keyword evidence="7" id="KW-0406">Ion transport</keyword>
<protein>
    <recommendedName>
        <fullName evidence="7">Small-conductance mechanosensitive channel</fullName>
    </recommendedName>
</protein>
<dbReference type="InterPro" id="IPR011066">
    <property type="entry name" value="MscS_channel_C_sf"/>
</dbReference>
<evidence type="ECO:0000256" key="6">
    <source>
        <dbReference type="ARBA" id="ARBA00023136"/>
    </source>
</evidence>
<dbReference type="Proteomes" id="UP000645462">
    <property type="component" value="Unassembled WGS sequence"/>
</dbReference>
<dbReference type="InterPro" id="IPR023408">
    <property type="entry name" value="MscS_beta-dom_sf"/>
</dbReference>
<sequence>MTGLLKPGDPSRMLLAMGLMFRLLLLVSVLVLSIGLAPLQAQTSDQPTGTIAVSDSAEQDAAIANRIREIFMELDGYEDVTVAVNSGIVTLRGTAIDGPAVTRLNEIAGRIEGVVAIENRVQETTDVARRLDPAVARFRARSEQFINYLPLLGIAVAAFALVVTVGFLIARMKRPWDRIAPNAFIADIYRQVVRLAFILGGLVIALDILGAAALLSTILGAAGIIGLAIGFAVRDTVENFIASIMLSIRQPFRPNDQVEIKGDIGKVIRLTSRATILLSFDGNHIRIPNATVFKSRIVNYSRNDERRFLISLGVAYETDLLHAQDLALQTVASLPFVIDEPAPAVWIEDLGDSAVILNVAGWIRQHETSYLKARSEAWRLCLAAFDHAGIVMPETTLRVVGVGDARDSQPSAPAPASTAVAVGAVTVKVGDVEAAMDKELERIVATERAEKPGGDLLKRDAPEE</sequence>
<dbReference type="PROSITE" id="PS50914">
    <property type="entry name" value="BON"/>
    <property type="match status" value="1"/>
</dbReference>
<evidence type="ECO:0000256" key="1">
    <source>
        <dbReference type="ARBA" id="ARBA00004651"/>
    </source>
</evidence>
<comment type="subcellular location">
    <subcellularLocation>
        <location evidence="7">Cell inner membrane</location>
        <topology evidence="7">Multi-pass membrane protein</topology>
    </subcellularLocation>
    <subcellularLocation>
        <location evidence="1">Cell membrane</location>
        <topology evidence="1">Multi-pass membrane protein</topology>
    </subcellularLocation>
</comment>
<keyword evidence="4 7" id="KW-0812">Transmembrane</keyword>
<dbReference type="InterPro" id="IPR006685">
    <property type="entry name" value="MscS_channel_2nd"/>
</dbReference>
<dbReference type="EMBL" id="BMFC01000001">
    <property type="protein sequence ID" value="GGB87419.1"/>
    <property type="molecule type" value="Genomic_DNA"/>
</dbReference>
<organism evidence="9 10">
    <name type="scientific">Marivita lacus</name>
    <dbReference type="NCBI Taxonomy" id="1323742"/>
    <lineage>
        <taxon>Bacteria</taxon>
        <taxon>Pseudomonadati</taxon>
        <taxon>Pseudomonadota</taxon>
        <taxon>Alphaproteobacteria</taxon>
        <taxon>Rhodobacterales</taxon>
        <taxon>Roseobacteraceae</taxon>
        <taxon>Marivita</taxon>
    </lineage>
</organism>
<dbReference type="Pfam" id="PF21082">
    <property type="entry name" value="MS_channel_3rd"/>
    <property type="match status" value="1"/>
</dbReference>
<evidence type="ECO:0000313" key="10">
    <source>
        <dbReference type="Proteomes" id="UP000645462"/>
    </source>
</evidence>
<keyword evidence="5 7" id="KW-1133">Transmembrane helix</keyword>
<keyword evidence="7" id="KW-0407">Ion channel</keyword>
<comment type="similarity">
    <text evidence="2 7">Belongs to the MscS (TC 1.A.23) family.</text>
</comment>